<evidence type="ECO:0000256" key="2">
    <source>
        <dbReference type="ARBA" id="ARBA00005887"/>
    </source>
</evidence>
<dbReference type="PANTHER" id="PTHR43029:SF10">
    <property type="entry name" value="AMMONIUM TRANSPORTER MEP2"/>
    <property type="match status" value="1"/>
</dbReference>
<dbReference type="InterPro" id="IPR001905">
    <property type="entry name" value="Ammonium_transpt"/>
</dbReference>
<dbReference type="InterPro" id="IPR029020">
    <property type="entry name" value="Ammonium/urea_transptr"/>
</dbReference>
<keyword evidence="4 8" id="KW-0812">Transmembrane</keyword>
<feature type="transmembrane region" description="Helical" evidence="8">
    <location>
        <begin position="301"/>
        <end position="318"/>
    </location>
</feature>
<feature type="transmembrane region" description="Helical" evidence="8">
    <location>
        <begin position="118"/>
        <end position="139"/>
    </location>
</feature>
<feature type="transmembrane region" description="Helical" evidence="8">
    <location>
        <begin position="275"/>
        <end position="295"/>
    </location>
</feature>
<feature type="transmembrane region" description="Helical" evidence="8">
    <location>
        <begin position="366"/>
        <end position="388"/>
    </location>
</feature>
<dbReference type="EMBL" id="VFJB01000005">
    <property type="protein sequence ID" value="KAA0258133.1"/>
    <property type="molecule type" value="Genomic_DNA"/>
</dbReference>
<feature type="transmembrane region" description="Helical" evidence="8">
    <location>
        <begin position="214"/>
        <end position="235"/>
    </location>
</feature>
<keyword evidence="7 8" id="KW-0924">Ammonia transport</keyword>
<gene>
    <name evidence="10" type="ORF">FHQ18_06975</name>
</gene>
<dbReference type="GO" id="GO:0005886">
    <property type="term" value="C:plasma membrane"/>
    <property type="evidence" value="ECO:0007669"/>
    <property type="project" value="UniProtKB-SubCell"/>
</dbReference>
<comment type="subcellular location">
    <subcellularLocation>
        <location evidence="8">Cell membrane</location>
        <topology evidence="8">Multi-pass membrane protein</topology>
    </subcellularLocation>
    <subcellularLocation>
        <location evidence="1">Membrane</location>
        <topology evidence="1">Multi-pass membrane protein</topology>
    </subcellularLocation>
</comment>
<keyword evidence="11" id="KW-1185">Reference proteome</keyword>
<dbReference type="Pfam" id="PF00909">
    <property type="entry name" value="Ammonium_transp"/>
    <property type="match status" value="1"/>
</dbReference>
<reference evidence="10 11" key="1">
    <citation type="submission" date="2019-06" db="EMBL/GenBank/DDBJ databases">
        <title>Genomic insights into carbon and energy metabolism of Deferribacter autotrophicus revealed new metabolic traits in the phylum Deferribacteres.</title>
        <authorList>
            <person name="Slobodkin A.I."/>
            <person name="Slobodkina G.B."/>
            <person name="Allioux M."/>
            <person name="Alain K."/>
            <person name="Jebbar M."/>
            <person name="Shadrin V."/>
            <person name="Kublanov I.V."/>
            <person name="Toshchakov S.V."/>
            <person name="Bonch-Osmolovskaya E.A."/>
        </authorList>
    </citation>
    <scope>NUCLEOTIDE SEQUENCE [LARGE SCALE GENOMIC DNA]</scope>
    <source>
        <strain evidence="10 11">SL50</strain>
    </source>
</reference>
<feature type="transmembrane region" description="Helical" evidence="8">
    <location>
        <begin position="247"/>
        <end position="268"/>
    </location>
</feature>
<keyword evidence="3 8" id="KW-0813">Transport</keyword>
<feature type="transmembrane region" description="Helical" evidence="8">
    <location>
        <begin position="29"/>
        <end position="53"/>
    </location>
</feature>
<dbReference type="PANTHER" id="PTHR43029">
    <property type="entry name" value="AMMONIUM TRANSPORTER MEP2"/>
    <property type="match status" value="1"/>
</dbReference>
<organism evidence="10 11">
    <name type="scientific">Deferribacter autotrophicus</name>
    <dbReference type="NCBI Taxonomy" id="500465"/>
    <lineage>
        <taxon>Bacteria</taxon>
        <taxon>Pseudomonadati</taxon>
        <taxon>Deferribacterota</taxon>
        <taxon>Deferribacteres</taxon>
        <taxon>Deferribacterales</taxon>
        <taxon>Deferribacteraceae</taxon>
        <taxon>Deferribacter</taxon>
    </lineage>
</organism>
<evidence type="ECO:0000256" key="4">
    <source>
        <dbReference type="ARBA" id="ARBA00022692"/>
    </source>
</evidence>
<sequence>MRRWFSFIIFMGSAVNLFAADGKIDKADTLWIILSAVLVLGMTPALSIFYGGMVRAKNILSTMSYSFVSMTVVGVLWFLFGHTIAFGPNGSAFLGSMKYLFVNKALMTDIHGTIPESVFAFFQGMFAIITVALFSGSVVERMKFSAYVIVIALWSLFIYAPLAHWVWGDTGWLASLGVLDFAGGLVVHLSSAVAAITLILLIGNRKGFQTKQFLPHNLVLTGIGTGLLWFGWFGFNAGSALAVNSTAFYAFVNTFIAGAAGGFMWMVLEMRNAKPSFLGICSGIIAGLASVTNAAGFVTPPVALLIGFMGGFICYYAIQLKFKLNYDDSLDVVGVHGVGGLIGAIMTGLFASINGKGLFLGNVSQLFYQLVGIFVTIVFTAIGTLIIAKIVDGIVGLRVDQEEEVEGLDLSQHGENAYNM</sequence>
<dbReference type="InterPro" id="IPR018047">
    <property type="entry name" value="Ammonium_transpt_CS"/>
</dbReference>
<evidence type="ECO:0000256" key="8">
    <source>
        <dbReference type="RuleBase" id="RU362002"/>
    </source>
</evidence>
<evidence type="ECO:0000259" key="9">
    <source>
        <dbReference type="Pfam" id="PF00909"/>
    </source>
</evidence>
<dbReference type="RefSeq" id="WP_149266454.1">
    <property type="nucleotide sequence ID" value="NZ_VFJB01000005.1"/>
</dbReference>
<dbReference type="InterPro" id="IPR024041">
    <property type="entry name" value="NH4_transpt_AmtB-like_dom"/>
</dbReference>
<evidence type="ECO:0000256" key="1">
    <source>
        <dbReference type="ARBA" id="ARBA00004141"/>
    </source>
</evidence>
<feature type="domain" description="Ammonium transporter AmtB-like" evidence="9">
    <location>
        <begin position="30"/>
        <end position="418"/>
    </location>
</feature>
<dbReference type="Proteomes" id="UP000322876">
    <property type="component" value="Unassembled WGS sequence"/>
</dbReference>
<feature type="transmembrane region" description="Helical" evidence="8">
    <location>
        <begin position="173"/>
        <end position="202"/>
    </location>
</feature>
<dbReference type="AlphaFoldDB" id="A0A5A8F2V2"/>
<feature type="transmembrane region" description="Helical" evidence="8">
    <location>
        <begin position="146"/>
        <end position="167"/>
    </location>
</feature>
<feature type="transmembrane region" description="Helical" evidence="8">
    <location>
        <begin position="330"/>
        <end position="354"/>
    </location>
</feature>
<name>A0A5A8F2V2_9BACT</name>
<evidence type="ECO:0000256" key="6">
    <source>
        <dbReference type="ARBA" id="ARBA00023136"/>
    </source>
</evidence>
<comment type="similarity">
    <text evidence="2 8">Belongs to the ammonia transporter channel (TC 1.A.11.2) family.</text>
</comment>
<accession>A0A5A8F2V2</accession>
<dbReference type="PROSITE" id="PS01219">
    <property type="entry name" value="AMMONIUM_TRANSP"/>
    <property type="match status" value="1"/>
</dbReference>
<keyword evidence="6 8" id="KW-0472">Membrane</keyword>
<evidence type="ECO:0000313" key="10">
    <source>
        <dbReference type="EMBL" id="KAA0258133.1"/>
    </source>
</evidence>
<dbReference type="Gene3D" id="1.10.3430.10">
    <property type="entry name" value="Ammonium transporter AmtB like domains"/>
    <property type="match status" value="1"/>
</dbReference>
<proteinExistence type="inferred from homology"/>
<dbReference type="SUPFAM" id="SSF111352">
    <property type="entry name" value="Ammonium transporter"/>
    <property type="match status" value="1"/>
</dbReference>
<comment type="caution">
    <text evidence="10">The sequence shown here is derived from an EMBL/GenBank/DDBJ whole genome shotgun (WGS) entry which is preliminary data.</text>
</comment>
<dbReference type="NCBIfam" id="TIGR00836">
    <property type="entry name" value="amt"/>
    <property type="match status" value="1"/>
</dbReference>
<feature type="transmembrane region" description="Helical" evidence="8">
    <location>
        <begin position="65"/>
        <end position="87"/>
    </location>
</feature>
<dbReference type="OrthoDB" id="9814202at2"/>
<dbReference type="GO" id="GO:0008519">
    <property type="term" value="F:ammonium channel activity"/>
    <property type="evidence" value="ECO:0007669"/>
    <property type="project" value="InterPro"/>
</dbReference>
<evidence type="ECO:0000313" key="11">
    <source>
        <dbReference type="Proteomes" id="UP000322876"/>
    </source>
</evidence>
<protein>
    <recommendedName>
        <fullName evidence="8">Ammonium transporter</fullName>
    </recommendedName>
</protein>
<evidence type="ECO:0000256" key="5">
    <source>
        <dbReference type="ARBA" id="ARBA00022989"/>
    </source>
</evidence>
<evidence type="ECO:0000256" key="3">
    <source>
        <dbReference type="ARBA" id="ARBA00022448"/>
    </source>
</evidence>
<evidence type="ECO:0000256" key="7">
    <source>
        <dbReference type="ARBA" id="ARBA00023177"/>
    </source>
</evidence>
<keyword evidence="5 8" id="KW-1133">Transmembrane helix</keyword>